<name>A0A7D5L970_9EURY</name>
<organism evidence="4 5">
    <name type="scientific">Halorarum salinum</name>
    <dbReference type="NCBI Taxonomy" id="2743089"/>
    <lineage>
        <taxon>Archaea</taxon>
        <taxon>Methanobacteriati</taxon>
        <taxon>Methanobacteriota</taxon>
        <taxon>Stenosarchaea group</taxon>
        <taxon>Halobacteria</taxon>
        <taxon>Halobacteriales</taxon>
        <taxon>Haloferacaceae</taxon>
        <taxon>Halorarum</taxon>
    </lineage>
</organism>
<keyword evidence="5" id="KW-1185">Reference proteome</keyword>
<dbReference type="EMBL" id="CP058579">
    <property type="protein sequence ID" value="QLG61054.1"/>
    <property type="molecule type" value="Genomic_DNA"/>
</dbReference>
<dbReference type="PROSITE" id="PS51318">
    <property type="entry name" value="TAT"/>
    <property type="match status" value="1"/>
</dbReference>
<proteinExistence type="predicted"/>
<dbReference type="InterPro" id="IPR028994">
    <property type="entry name" value="Integrin_alpha_N"/>
</dbReference>
<dbReference type="Gene3D" id="2.130.10.130">
    <property type="entry name" value="Integrin alpha, N-terminal"/>
    <property type="match status" value="2"/>
</dbReference>
<reference evidence="4 5" key="1">
    <citation type="submission" date="2020-06" db="EMBL/GenBank/DDBJ databases">
        <title>NJ-3-1, isolated from saline soil.</title>
        <authorList>
            <person name="Cui H.L."/>
            <person name="Shi X."/>
        </authorList>
    </citation>
    <scope>NUCLEOTIDE SEQUENCE [LARGE SCALE GENOMIC DNA]</scope>
    <source>
        <strain evidence="4 5">NJ-3-1</strain>
    </source>
</reference>
<feature type="domain" description="ASPIC/UnbV" evidence="3">
    <location>
        <begin position="547"/>
        <end position="621"/>
    </location>
</feature>
<dbReference type="Pfam" id="PF13517">
    <property type="entry name" value="FG-GAP_3"/>
    <property type="match status" value="1"/>
</dbReference>
<protein>
    <submittedName>
        <fullName evidence="4">VCBS repeat-containing protein</fullName>
    </submittedName>
</protein>
<feature type="compositionally biased region" description="Basic and acidic residues" evidence="2">
    <location>
        <begin position="12"/>
        <end position="25"/>
    </location>
</feature>
<dbReference type="InterPro" id="IPR011519">
    <property type="entry name" value="UnbV_ASPIC"/>
</dbReference>
<feature type="region of interest" description="Disordered" evidence="2">
    <location>
        <begin position="1"/>
        <end position="35"/>
    </location>
</feature>
<dbReference type="AlphaFoldDB" id="A0A7D5L970"/>
<dbReference type="OrthoDB" id="321240at2157"/>
<feature type="region of interest" description="Disordered" evidence="2">
    <location>
        <begin position="65"/>
        <end position="85"/>
    </location>
</feature>
<evidence type="ECO:0000256" key="2">
    <source>
        <dbReference type="SAM" id="MobiDB-lite"/>
    </source>
</evidence>
<feature type="compositionally biased region" description="Polar residues" evidence="2">
    <location>
        <begin position="1"/>
        <end position="11"/>
    </location>
</feature>
<dbReference type="SUPFAM" id="SSF69318">
    <property type="entry name" value="Integrin alpha N-terminal domain"/>
    <property type="match status" value="1"/>
</dbReference>
<dbReference type="Proteomes" id="UP000509626">
    <property type="component" value="Chromosome"/>
</dbReference>
<accession>A0A7D5L970</accession>
<dbReference type="InterPro" id="IPR006311">
    <property type="entry name" value="TAT_signal"/>
</dbReference>
<evidence type="ECO:0000313" key="5">
    <source>
        <dbReference type="Proteomes" id="UP000509626"/>
    </source>
</evidence>
<dbReference type="NCBIfam" id="TIGR01409">
    <property type="entry name" value="TAT_signal_seq"/>
    <property type="match status" value="1"/>
</dbReference>
<dbReference type="Pfam" id="PF10518">
    <property type="entry name" value="TAT_signal"/>
    <property type="match status" value="1"/>
</dbReference>
<keyword evidence="1" id="KW-0732">Signal</keyword>
<gene>
    <name evidence="4" type="ORF">HUG12_04590</name>
</gene>
<dbReference type="KEGG" id="halu:HUG12_04590"/>
<dbReference type="InterPro" id="IPR027039">
    <property type="entry name" value="Crtac1"/>
</dbReference>
<dbReference type="InterPro" id="IPR013517">
    <property type="entry name" value="FG-GAP"/>
</dbReference>
<sequence>MPNQGNTVDVKQGSRTDGHAGRTDADEQVAPRTSIDRRNFLKGSAAGIGAAVVGFSGFASATDSASNSGQGCTAMPPDSTGGAEIGDISLKEVTGEVGLLEPLKGMMGHATAWGDVTGNGWLDLFVGTFTGRPRENYLVRGSDGIAPDRLLLGGPDGFTVAENFPEMYGRTSGAAFVDLDNDGDLDLVLSRNDSKSSAPNDKFNEFDNQTIVLENDDGEFSRVATLDNGGVVDHELYGRTVVPFDYDDDGLIDLFVIDDHYGDDRSSLLFRNEGGFEFSDATEDAGLPRGVTGLGAAAADFTGNGWPDLLVSGSVRTDDDPSGYMEAQSARLFLNSGGSFREVDASTFTLPSHHPVDESGGIAVADLNRNGRLDVVLGEHKHVALGEGIPAARVYLHRGLDADGVPIFEDVTEAAGIPDVTTRVPHVELVDLNNNGWPDLHTSLSRGDGTMPAVFQHTGVDENGVPQFATPSGLGEERTEPPTQSQWETVVGIDRYWAVGASEDYDRDGRLDPFLVEWFQELPSRMFHNESDAGNHLFVDVAPQAEAIGARVELFCPGRLGEEGGRIATQSVTANTGYASGVSTELHFGLGQAPAVDVQVTLPHDNGTVQRRGVRANQHLTINALESTEYQ</sequence>
<evidence type="ECO:0000256" key="1">
    <source>
        <dbReference type="ARBA" id="ARBA00022729"/>
    </source>
</evidence>
<dbReference type="Pfam" id="PF07593">
    <property type="entry name" value="UnbV_ASPIC"/>
    <property type="match status" value="1"/>
</dbReference>
<dbReference type="PANTHER" id="PTHR16026:SF0">
    <property type="entry name" value="CARTILAGE ACIDIC PROTEIN 1"/>
    <property type="match status" value="1"/>
</dbReference>
<dbReference type="InterPro" id="IPR019546">
    <property type="entry name" value="TAT_signal_bac_arc"/>
</dbReference>
<evidence type="ECO:0000259" key="3">
    <source>
        <dbReference type="Pfam" id="PF07593"/>
    </source>
</evidence>
<dbReference type="PANTHER" id="PTHR16026">
    <property type="entry name" value="CARTILAGE ACIDIC PROTEIN 1"/>
    <property type="match status" value="1"/>
</dbReference>
<evidence type="ECO:0000313" key="4">
    <source>
        <dbReference type="EMBL" id="QLG61054.1"/>
    </source>
</evidence>